<protein>
    <submittedName>
        <fullName evidence="1">Uncharacterized protein</fullName>
    </submittedName>
</protein>
<proteinExistence type="predicted"/>
<dbReference type="OrthoDB" id="7584736at2"/>
<dbReference type="EMBL" id="QAON01000005">
    <property type="protein sequence ID" value="PTQ89798.1"/>
    <property type="molecule type" value="Genomic_DNA"/>
</dbReference>
<reference evidence="1 2" key="1">
    <citation type="submission" date="2018-04" db="EMBL/GenBank/DDBJ databases">
        <title>Genomic Encyclopedia of Archaeal and Bacterial Type Strains, Phase II (KMG-II): from individual species to whole genera.</title>
        <authorList>
            <person name="Goeker M."/>
        </authorList>
    </citation>
    <scope>NUCLEOTIDE SEQUENCE [LARGE SCALE GENOMIC DNA]</scope>
    <source>
        <strain evidence="1 2">DSM 5822</strain>
    </source>
</reference>
<organism evidence="1 2">
    <name type="scientific">Agitococcus lubricus</name>
    <dbReference type="NCBI Taxonomy" id="1077255"/>
    <lineage>
        <taxon>Bacteria</taxon>
        <taxon>Pseudomonadati</taxon>
        <taxon>Pseudomonadota</taxon>
        <taxon>Gammaproteobacteria</taxon>
        <taxon>Moraxellales</taxon>
        <taxon>Moraxellaceae</taxon>
        <taxon>Agitococcus</taxon>
    </lineage>
</organism>
<dbReference type="Proteomes" id="UP000244223">
    <property type="component" value="Unassembled WGS sequence"/>
</dbReference>
<dbReference type="RefSeq" id="WP_107865313.1">
    <property type="nucleotide sequence ID" value="NZ_QAON01000005.1"/>
</dbReference>
<accession>A0A2T5J0C3</accession>
<dbReference type="InterPro" id="IPR038556">
    <property type="entry name" value="TAC_Gp13-like_sf"/>
</dbReference>
<dbReference type="AlphaFoldDB" id="A0A2T5J0C3"/>
<gene>
    <name evidence="1" type="ORF">C8N29_105125</name>
</gene>
<comment type="caution">
    <text evidence="1">The sequence shown here is derived from an EMBL/GenBank/DDBJ whole genome shotgun (WGS) entry which is preliminary data.</text>
</comment>
<sequence>MNLKAAIFATIGAAIAEAVAVPEFGMGLELKVSVMTVAERANFDEAYRLIKESERAINFRPLLLVFTVKDENGQAVFSVDDVEQIKQLNSLAVVRLSDVALRLNKMLKDDVEAHEKNS</sequence>
<keyword evidence="2" id="KW-1185">Reference proteome</keyword>
<dbReference type="Gene3D" id="3.30.2220.20">
    <property type="entry name" value="Phage tail assembly chaperone gp13-like"/>
    <property type="match status" value="1"/>
</dbReference>
<evidence type="ECO:0000313" key="2">
    <source>
        <dbReference type="Proteomes" id="UP000244223"/>
    </source>
</evidence>
<evidence type="ECO:0000313" key="1">
    <source>
        <dbReference type="EMBL" id="PTQ89798.1"/>
    </source>
</evidence>
<name>A0A2T5J0C3_9GAMM</name>